<dbReference type="Proteomes" id="UP000182489">
    <property type="component" value="Unassembled WGS sequence"/>
</dbReference>
<dbReference type="PANTHER" id="PTHR43357:SF4">
    <property type="entry name" value="INNER MEMBRANE ABC TRANSPORTER PERMEASE PROTEIN YDCV"/>
    <property type="match status" value="1"/>
</dbReference>
<dbReference type="InterPro" id="IPR000515">
    <property type="entry name" value="MetI-like"/>
</dbReference>
<dbReference type="CDD" id="cd06261">
    <property type="entry name" value="TM_PBP2"/>
    <property type="match status" value="1"/>
</dbReference>
<keyword evidence="4" id="KW-0997">Cell inner membrane</keyword>
<dbReference type="PROSITE" id="PS50928">
    <property type="entry name" value="ABC_TM1"/>
    <property type="match status" value="1"/>
</dbReference>
<dbReference type="Proteomes" id="UP000305681">
    <property type="component" value="Unassembled WGS sequence"/>
</dbReference>
<dbReference type="Pfam" id="PF00528">
    <property type="entry name" value="BPD_transp_1"/>
    <property type="match status" value="1"/>
</dbReference>
<dbReference type="EMBL" id="VDGE01000003">
    <property type="protein sequence ID" value="TNC76833.1"/>
    <property type="molecule type" value="Genomic_DNA"/>
</dbReference>
<feature type="transmembrane region" description="Helical" evidence="8">
    <location>
        <begin position="128"/>
        <end position="152"/>
    </location>
</feature>
<evidence type="ECO:0000313" key="11">
    <source>
        <dbReference type="EMBL" id="TNC76833.1"/>
    </source>
</evidence>
<dbReference type="InterPro" id="IPR035906">
    <property type="entry name" value="MetI-like_sf"/>
</dbReference>
<evidence type="ECO:0000256" key="8">
    <source>
        <dbReference type="RuleBase" id="RU363032"/>
    </source>
</evidence>
<comment type="caution">
    <text evidence="10">The sequence shown here is derived from an EMBL/GenBank/DDBJ whole genome shotgun (WGS) entry which is preliminary data.</text>
</comment>
<feature type="transmembrane region" description="Helical" evidence="8">
    <location>
        <begin position="105"/>
        <end position="122"/>
    </location>
</feature>
<evidence type="ECO:0000256" key="5">
    <source>
        <dbReference type="ARBA" id="ARBA00022692"/>
    </source>
</evidence>
<evidence type="ECO:0000313" key="10">
    <source>
        <dbReference type="EMBL" id="SFY30124.1"/>
    </source>
</evidence>
<organism evidence="10 12">
    <name type="scientific">Janthinobacterium lividum</name>
    <dbReference type="NCBI Taxonomy" id="29581"/>
    <lineage>
        <taxon>Bacteria</taxon>
        <taxon>Pseudomonadati</taxon>
        <taxon>Pseudomonadota</taxon>
        <taxon>Betaproteobacteria</taxon>
        <taxon>Burkholderiales</taxon>
        <taxon>Oxalobacteraceae</taxon>
        <taxon>Janthinobacterium</taxon>
    </lineage>
</organism>
<feature type="transmembrane region" description="Helical" evidence="8">
    <location>
        <begin position="230"/>
        <end position="249"/>
    </location>
</feature>
<sequence>MKESLFSRAVLWLVFLFLLGPFAIVVLAGFSGGETLAFPPESYSLRWIIEVWSAPEFRRAFQTSLEIGLIATVIALLLGIPVAYAFSRMPPPGIGAIRQVLTSPLIIPAILVGLGLLHHLVLTINAPVYVGLLIGHIALLIPYSVRVVYASLVNLRVDIEDAAITLGASRLRAFFMIVLPNIRNAVIAAFFLAFVTSFNQVPVSLFLTGPGISTLPIEMLGHMENSFDPSIAALSTLLVLFTMAFVMVTEKVLGISKYM</sequence>
<dbReference type="AlphaFoldDB" id="A0A031GW74"/>
<evidence type="ECO:0000259" key="9">
    <source>
        <dbReference type="PROSITE" id="PS50928"/>
    </source>
</evidence>
<dbReference type="eggNOG" id="COG1177">
    <property type="taxonomic scope" value="Bacteria"/>
</dbReference>
<dbReference type="Gene3D" id="1.10.3720.10">
    <property type="entry name" value="MetI-like"/>
    <property type="match status" value="1"/>
</dbReference>
<keyword evidence="2 8" id="KW-0813">Transport</keyword>
<comment type="similarity">
    <text evidence="8">Belongs to the binding-protein-dependent transport system permease family.</text>
</comment>
<evidence type="ECO:0000256" key="6">
    <source>
        <dbReference type="ARBA" id="ARBA00022989"/>
    </source>
</evidence>
<evidence type="ECO:0000256" key="2">
    <source>
        <dbReference type="ARBA" id="ARBA00022448"/>
    </source>
</evidence>
<name>A0A031GW74_9BURK</name>
<accession>A0A031GW74</accession>
<dbReference type="GO" id="GO:0005886">
    <property type="term" value="C:plasma membrane"/>
    <property type="evidence" value="ECO:0007669"/>
    <property type="project" value="UniProtKB-SubCell"/>
</dbReference>
<dbReference type="OrthoDB" id="9815533at2"/>
<protein>
    <submittedName>
        <fullName evidence="11">ABC transporter permease</fullName>
    </submittedName>
    <submittedName>
        <fullName evidence="10">Spermidine/putrescine transport system permease protein</fullName>
    </submittedName>
</protein>
<reference evidence="11 13" key="2">
    <citation type="submission" date="2019-06" db="EMBL/GenBank/DDBJ databases">
        <title>Genome sequence of Janthinobacterium lividum UCD_MED1.</title>
        <authorList>
            <person name="De Leon M.E."/>
            <person name="Jospin G."/>
        </authorList>
    </citation>
    <scope>NUCLEOTIDE SEQUENCE [LARGE SCALE GENOMIC DNA]</scope>
    <source>
        <strain evidence="11 13">UCD_MED1</strain>
    </source>
</reference>
<evidence type="ECO:0000256" key="4">
    <source>
        <dbReference type="ARBA" id="ARBA00022519"/>
    </source>
</evidence>
<reference evidence="10 12" key="1">
    <citation type="submission" date="2016-11" db="EMBL/GenBank/DDBJ databases">
        <authorList>
            <person name="Varghese N."/>
            <person name="Submissions S."/>
        </authorList>
    </citation>
    <scope>NUCLEOTIDE SEQUENCE [LARGE SCALE GENOMIC DNA]</scope>
    <source>
        <strain evidence="10 12">NFR18</strain>
    </source>
</reference>
<evidence type="ECO:0000256" key="1">
    <source>
        <dbReference type="ARBA" id="ARBA00004429"/>
    </source>
</evidence>
<keyword evidence="6 8" id="KW-1133">Transmembrane helix</keyword>
<keyword evidence="5 8" id="KW-0812">Transmembrane</keyword>
<feature type="domain" description="ABC transmembrane type-1" evidence="9">
    <location>
        <begin position="61"/>
        <end position="249"/>
    </location>
</feature>
<evidence type="ECO:0000313" key="12">
    <source>
        <dbReference type="Proteomes" id="UP000182489"/>
    </source>
</evidence>
<gene>
    <name evidence="11" type="ORF">FHI69_10690</name>
    <name evidence="10" type="ORF">SAMN03097694_0041</name>
</gene>
<comment type="subcellular location">
    <subcellularLocation>
        <location evidence="1">Cell inner membrane</location>
        <topology evidence="1">Multi-pass membrane protein</topology>
    </subcellularLocation>
    <subcellularLocation>
        <location evidence="8">Cell membrane</location>
        <topology evidence="8">Multi-pass membrane protein</topology>
    </subcellularLocation>
</comment>
<dbReference type="EMBL" id="FPKH01000010">
    <property type="protein sequence ID" value="SFY30124.1"/>
    <property type="molecule type" value="Genomic_DNA"/>
</dbReference>
<keyword evidence="3" id="KW-1003">Cell membrane</keyword>
<dbReference type="GO" id="GO:0055085">
    <property type="term" value="P:transmembrane transport"/>
    <property type="evidence" value="ECO:0007669"/>
    <property type="project" value="InterPro"/>
</dbReference>
<evidence type="ECO:0000313" key="13">
    <source>
        <dbReference type="Proteomes" id="UP000305681"/>
    </source>
</evidence>
<dbReference type="SUPFAM" id="SSF161098">
    <property type="entry name" value="MetI-like"/>
    <property type="match status" value="1"/>
</dbReference>
<dbReference type="RefSeq" id="WP_034745682.1">
    <property type="nucleotide sequence ID" value="NZ_FPKH01000010.1"/>
</dbReference>
<keyword evidence="7 8" id="KW-0472">Membrane</keyword>
<feature type="transmembrane region" description="Helical" evidence="8">
    <location>
        <begin position="61"/>
        <end position="84"/>
    </location>
</feature>
<dbReference type="PANTHER" id="PTHR43357">
    <property type="entry name" value="INNER MEMBRANE ABC TRANSPORTER PERMEASE PROTEIN YDCV"/>
    <property type="match status" value="1"/>
</dbReference>
<proteinExistence type="inferred from homology"/>
<evidence type="ECO:0000256" key="7">
    <source>
        <dbReference type="ARBA" id="ARBA00023136"/>
    </source>
</evidence>
<evidence type="ECO:0000256" key="3">
    <source>
        <dbReference type="ARBA" id="ARBA00022475"/>
    </source>
</evidence>